<dbReference type="Pfam" id="PF14009">
    <property type="entry name" value="PADRE"/>
    <property type="match status" value="1"/>
</dbReference>
<evidence type="ECO:0000313" key="2">
    <source>
        <dbReference type="EMBL" id="KAG6500799.1"/>
    </source>
</evidence>
<gene>
    <name evidence="2" type="ORF">ZIOFF_040654</name>
</gene>
<dbReference type="EMBL" id="JACMSC010000011">
    <property type="protein sequence ID" value="KAG6500799.1"/>
    <property type="molecule type" value="Genomic_DNA"/>
</dbReference>
<dbReference type="PANTHER" id="PTHR33413">
    <property type="entry name" value="EXPRESSED PROTEIN"/>
    <property type="match status" value="1"/>
</dbReference>
<feature type="region of interest" description="Disordered" evidence="1">
    <location>
        <begin position="96"/>
        <end position="140"/>
    </location>
</feature>
<organism evidence="2 3">
    <name type="scientific">Zingiber officinale</name>
    <name type="common">Ginger</name>
    <name type="synonym">Amomum zingiber</name>
    <dbReference type="NCBI Taxonomy" id="94328"/>
    <lineage>
        <taxon>Eukaryota</taxon>
        <taxon>Viridiplantae</taxon>
        <taxon>Streptophyta</taxon>
        <taxon>Embryophyta</taxon>
        <taxon>Tracheophyta</taxon>
        <taxon>Spermatophyta</taxon>
        <taxon>Magnoliopsida</taxon>
        <taxon>Liliopsida</taxon>
        <taxon>Zingiberales</taxon>
        <taxon>Zingiberaceae</taxon>
        <taxon>Zingiber</taxon>
    </lineage>
</organism>
<comment type="caution">
    <text evidence="2">The sequence shown here is derived from an EMBL/GenBank/DDBJ whole genome shotgun (WGS) entry which is preliminary data.</text>
</comment>
<protein>
    <submittedName>
        <fullName evidence="2">Uncharacterized protein</fullName>
    </submittedName>
</protein>
<reference evidence="2 3" key="1">
    <citation type="submission" date="2020-08" db="EMBL/GenBank/DDBJ databases">
        <title>Plant Genome Project.</title>
        <authorList>
            <person name="Zhang R.-G."/>
        </authorList>
    </citation>
    <scope>NUCLEOTIDE SEQUENCE [LARGE SCALE GENOMIC DNA]</scope>
    <source>
        <tissue evidence="2">Rhizome</tissue>
    </source>
</reference>
<dbReference type="PANTHER" id="PTHR33413:SF35">
    <property type="entry name" value="OS09G0381600 PROTEIN"/>
    <property type="match status" value="1"/>
</dbReference>
<keyword evidence="3" id="KW-1185">Reference proteome</keyword>
<accession>A0A8J5KY60</accession>
<dbReference type="OrthoDB" id="783595at2759"/>
<evidence type="ECO:0000256" key="1">
    <source>
        <dbReference type="SAM" id="MobiDB-lite"/>
    </source>
</evidence>
<evidence type="ECO:0000313" key="3">
    <source>
        <dbReference type="Proteomes" id="UP000734854"/>
    </source>
</evidence>
<proteinExistence type="predicted"/>
<dbReference type="Proteomes" id="UP000734854">
    <property type="component" value="Unassembled WGS sequence"/>
</dbReference>
<name>A0A8J5KY60_ZINOF</name>
<dbReference type="AlphaFoldDB" id="A0A8J5KY60"/>
<dbReference type="InterPro" id="IPR025322">
    <property type="entry name" value="PADRE_dom"/>
</dbReference>
<feature type="compositionally biased region" description="Polar residues" evidence="1">
    <location>
        <begin position="130"/>
        <end position="140"/>
    </location>
</feature>
<sequence>MGNCQAILDAVVIQHADGRVERLYWPVNATDVMKANPGHHVALVTLSYSEKDGATAMKATRVRLLKSKEVLLLGHVYRLITFQEVAVALRVKKNEDVKKKQGNPQQVMKQERGRQKNSVEMVSRGRPWQPSLQSISELGG</sequence>